<dbReference type="RefSeq" id="WP_149308331.1">
    <property type="nucleotide sequence ID" value="NZ_SRSD01000008.1"/>
</dbReference>
<comment type="similarity">
    <text evidence="1">Belongs to the universal stress protein A family.</text>
</comment>
<dbReference type="AlphaFoldDB" id="A0A5A9XB00"/>
<name>A0A5A9XB00_9BACT</name>
<dbReference type="PANTHER" id="PTHR46268:SF6">
    <property type="entry name" value="UNIVERSAL STRESS PROTEIN UP12"/>
    <property type="match status" value="1"/>
</dbReference>
<dbReference type="SUPFAM" id="SSF52402">
    <property type="entry name" value="Adenine nucleotide alpha hydrolases-like"/>
    <property type="match status" value="2"/>
</dbReference>
<evidence type="ECO:0000259" key="2">
    <source>
        <dbReference type="Pfam" id="PF00582"/>
    </source>
</evidence>
<dbReference type="OrthoDB" id="9808582at2"/>
<organism evidence="3 4">
    <name type="scientific">Oryzomonas rubra</name>
    <dbReference type="NCBI Taxonomy" id="2509454"/>
    <lineage>
        <taxon>Bacteria</taxon>
        <taxon>Pseudomonadati</taxon>
        <taxon>Thermodesulfobacteriota</taxon>
        <taxon>Desulfuromonadia</taxon>
        <taxon>Geobacterales</taxon>
        <taxon>Geobacteraceae</taxon>
        <taxon>Oryzomonas</taxon>
    </lineage>
</organism>
<dbReference type="CDD" id="cd00293">
    <property type="entry name" value="USP-like"/>
    <property type="match status" value="2"/>
</dbReference>
<keyword evidence="4" id="KW-1185">Reference proteome</keyword>
<dbReference type="PRINTS" id="PR01438">
    <property type="entry name" value="UNVRSLSTRESS"/>
</dbReference>
<accession>A0A5A9XB00</accession>
<proteinExistence type="inferred from homology"/>
<dbReference type="Proteomes" id="UP000324298">
    <property type="component" value="Unassembled WGS sequence"/>
</dbReference>
<evidence type="ECO:0000313" key="3">
    <source>
        <dbReference type="EMBL" id="KAA0889773.1"/>
    </source>
</evidence>
<dbReference type="InterPro" id="IPR006015">
    <property type="entry name" value="Universal_stress_UspA"/>
</dbReference>
<sequence>MFKHFLVPLDGSRLAEAALPAAAFLATRLGARVTLFHVVEKNAPSEVHGQSHLRNAEDAAAYLRRLSQRAFPPGIVVDCHVHAAEADDVADSIVAHADELEHDLVIMCSHGRGQALHLFLGSIAQKVIALGSRPVLITHPDDQGGAPAFACNNILVPLDGDADHAQALPVSEEIARACGATLHLMMVIPRFASLSGAAKVSSRMLPATTSRILEMASQDARETFREQLETLQRQGFTASAHVLRGDPAQTIAKAASHARVDLIVLATHGKTGMEAFWAGSVTHRICTLSKISLLLIPLPKA</sequence>
<reference evidence="3 4" key="1">
    <citation type="submission" date="2019-04" db="EMBL/GenBank/DDBJ databases">
        <title>Geobacter ruber sp. nov., ferric-reducing bacteria isolated from paddy soil.</title>
        <authorList>
            <person name="Xu Z."/>
            <person name="Masuda Y."/>
            <person name="Itoh H."/>
            <person name="Senoo K."/>
        </authorList>
    </citation>
    <scope>NUCLEOTIDE SEQUENCE [LARGE SCALE GENOMIC DNA]</scope>
    <source>
        <strain evidence="3 4">Red88</strain>
    </source>
</reference>
<dbReference type="InterPro" id="IPR006016">
    <property type="entry name" value="UspA"/>
</dbReference>
<dbReference type="Pfam" id="PF00582">
    <property type="entry name" value="Usp"/>
    <property type="match status" value="2"/>
</dbReference>
<evidence type="ECO:0000256" key="1">
    <source>
        <dbReference type="ARBA" id="ARBA00008791"/>
    </source>
</evidence>
<feature type="domain" description="UspA" evidence="2">
    <location>
        <begin position="1"/>
        <end position="138"/>
    </location>
</feature>
<dbReference type="PANTHER" id="PTHR46268">
    <property type="entry name" value="STRESS RESPONSE PROTEIN NHAX"/>
    <property type="match status" value="1"/>
</dbReference>
<dbReference type="InterPro" id="IPR014729">
    <property type="entry name" value="Rossmann-like_a/b/a_fold"/>
</dbReference>
<feature type="domain" description="UspA" evidence="2">
    <location>
        <begin position="153"/>
        <end position="297"/>
    </location>
</feature>
<dbReference type="EMBL" id="SRSD01000008">
    <property type="protein sequence ID" value="KAA0889773.1"/>
    <property type="molecule type" value="Genomic_DNA"/>
</dbReference>
<protein>
    <submittedName>
        <fullName evidence="3">Universal stress protein</fullName>
    </submittedName>
</protein>
<comment type="caution">
    <text evidence="3">The sequence shown here is derived from an EMBL/GenBank/DDBJ whole genome shotgun (WGS) entry which is preliminary data.</text>
</comment>
<evidence type="ECO:0000313" key="4">
    <source>
        <dbReference type="Proteomes" id="UP000324298"/>
    </source>
</evidence>
<dbReference type="Gene3D" id="3.40.50.620">
    <property type="entry name" value="HUPs"/>
    <property type="match status" value="2"/>
</dbReference>
<gene>
    <name evidence="3" type="ORF">ET418_13440</name>
</gene>